<accession>A0A7C4HAG8</accession>
<evidence type="ECO:0000313" key="2">
    <source>
        <dbReference type="EMBL" id="HGM46868.1"/>
    </source>
</evidence>
<feature type="domain" description="GINS subunit" evidence="1">
    <location>
        <begin position="78"/>
        <end position="176"/>
    </location>
</feature>
<proteinExistence type="predicted"/>
<dbReference type="InterPro" id="IPR038437">
    <property type="entry name" value="GINS_Psf3_sf"/>
</dbReference>
<organism evidence="2">
    <name type="scientific">Thermofilum pendens</name>
    <dbReference type="NCBI Taxonomy" id="2269"/>
    <lineage>
        <taxon>Archaea</taxon>
        <taxon>Thermoproteota</taxon>
        <taxon>Thermoprotei</taxon>
        <taxon>Thermofilales</taxon>
        <taxon>Thermofilaceae</taxon>
        <taxon>Thermofilum</taxon>
    </lineage>
</organism>
<evidence type="ECO:0000259" key="1">
    <source>
        <dbReference type="Pfam" id="PF05916"/>
    </source>
</evidence>
<reference evidence="2" key="1">
    <citation type="journal article" date="2020" name="mSystems">
        <title>Genome- and Community-Level Interaction Insights into Carbon Utilization and Element Cycling Functions of Hydrothermarchaeota in Hydrothermal Sediment.</title>
        <authorList>
            <person name="Zhou Z."/>
            <person name="Liu Y."/>
            <person name="Xu W."/>
            <person name="Pan J."/>
            <person name="Luo Z.H."/>
            <person name="Li M."/>
        </authorList>
    </citation>
    <scope>NUCLEOTIDE SEQUENCE</scope>
    <source>
        <strain evidence="2">SpSt-649</strain>
    </source>
</reference>
<dbReference type="CDD" id="cd11714">
    <property type="entry name" value="GINS_A_archaea"/>
    <property type="match status" value="1"/>
</dbReference>
<gene>
    <name evidence="2" type="ORF">ENU21_03820</name>
</gene>
<dbReference type="InterPro" id="IPR021151">
    <property type="entry name" value="GINS_A"/>
</dbReference>
<dbReference type="AlphaFoldDB" id="A0A7C4HAG8"/>
<sequence>MMALRDLLRTVLYSDSDIPLVIKRDTSLKSALQFLKFKAGQRVKLPYSYALTLIREGAAEVDSEQLPAISTVKKCTCAEEKSDELQPLEEDFYLKLALYVRDLKDKARRGDGTAEENYRKIRIAATDLIRLRTLKIAQLALRNPAPLREKMKNMTREEQIFYVSLCSQIATWMSDLSEMIFGEK</sequence>
<dbReference type="EMBL" id="DTBQ01000105">
    <property type="protein sequence ID" value="HGM46868.1"/>
    <property type="molecule type" value="Genomic_DNA"/>
</dbReference>
<protein>
    <submittedName>
        <fullName evidence="2">DNA replication complex GINS family protein</fullName>
    </submittedName>
</protein>
<dbReference type="Pfam" id="PF05916">
    <property type="entry name" value="Sld5"/>
    <property type="match status" value="1"/>
</dbReference>
<comment type="caution">
    <text evidence="2">The sequence shown here is derived from an EMBL/GenBank/DDBJ whole genome shotgun (WGS) entry which is preliminary data.</text>
</comment>
<name>A0A7C4HAG8_THEPE</name>
<dbReference type="Gene3D" id="1.20.58.2050">
    <property type="match status" value="1"/>
</dbReference>